<dbReference type="PANTHER" id="PTHR30050:SF2">
    <property type="entry name" value="CHROMOSOMAL REPLICATION INITIATOR PROTEIN DNAA"/>
    <property type="match status" value="1"/>
</dbReference>
<dbReference type="InterPro" id="IPR027417">
    <property type="entry name" value="P-loop_NTPase"/>
</dbReference>
<dbReference type="Proteomes" id="UP000571183">
    <property type="component" value="Unassembled WGS sequence"/>
</dbReference>
<dbReference type="PRINTS" id="PR00051">
    <property type="entry name" value="DNAA"/>
</dbReference>
<protein>
    <recommendedName>
        <fullName evidence="8 9">Chromosomal replication initiator protein DnaA</fullName>
    </recommendedName>
</protein>
<evidence type="ECO:0000313" key="16">
    <source>
        <dbReference type="Proteomes" id="UP000571183"/>
    </source>
</evidence>
<dbReference type="GO" id="GO:0003688">
    <property type="term" value="F:DNA replication origin binding"/>
    <property type="evidence" value="ECO:0007669"/>
    <property type="project" value="UniProtKB-UniRule"/>
</dbReference>
<evidence type="ECO:0000256" key="7">
    <source>
        <dbReference type="ARBA" id="ARBA00023125"/>
    </source>
</evidence>
<dbReference type="Gene3D" id="3.40.50.300">
    <property type="entry name" value="P-loop containing nucleotide triphosphate hydrolases"/>
    <property type="match status" value="1"/>
</dbReference>
<name>A0A840DGE3_9MICO</name>
<dbReference type="CDD" id="cd00009">
    <property type="entry name" value="AAA"/>
    <property type="match status" value="1"/>
</dbReference>
<comment type="function">
    <text evidence="8 10">Plays an essential role in the initiation and regulation of chromosomal replication. ATP-DnaA binds to the origin of replication (oriC) to initiate formation of the DNA replication initiation complex once per cell cycle. Binds the DnaA box (a 9 base pair repeat at the origin) and separates the double-stranded (ds)DNA. Forms a right-handed helical filament on oriC DNA; dsDNA binds to the exterior of the filament while single-stranded (ss)DNA is stabiized in the filament's interior. The ATP-DnaA-oriC complex binds and stabilizes one strand of the AT-rich DNA unwinding element (DUE), permitting loading of DNA polymerase. After initiation quickly degrades to an ADP-DnaA complex that is not apt for DNA replication. Binds acidic phospholipids.</text>
</comment>
<evidence type="ECO:0000313" key="15">
    <source>
        <dbReference type="EMBL" id="MBB4072114.1"/>
    </source>
</evidence>
<evidence type="ECO:0000256" key="11">
    <source>
        <dbReference type="RuleBase" id="RU004227"/>
    </source>
</evidence>
<keyword evidence="2 8" id="KW-0963">Cytoplasm</keyword>
<dbReference type="SMART" id="SM00760">
    <property type="entry name" value="Bac_DnaA_C"/>
    <property type="match status" value="1"/>
</dbReference>
<dbReference type="GO" id="GO:0006270">
    <property type="term" value="P:DNA replication initiation"/>
    <property type="evidence" value="ECO:0007669"/>
    <property type="project" value="UniProtKB-UniRule"/>
</dbReference>
<evidence type="ECO:0000256" key="8">
    <source>
        <dbReference type="HAMAP-Rule" id="MF_00377"/>
    </source>
</evidence>
<gene>
    <name evidence="8" type="primary">dnaA</name>
    <name evidence="15" type="ORF">F5897_001440</name>
</gene>
<evidence type="ECO:0000256" key="10">
    <source>
        <dbReference type="RuleBase" id="RU000577"/>
    </source>
</evidence>
<evidence type="ECO:0000256" key="12">
    <source>
        <dbReference type="SAM" id="MobiDB-lite"/>
    </source>
</evidence>
<feature type="region of interest" description="Domain I, interacts with DnaA modulators" evidence="8">
    <location>
        <begin position="1"/>
        <end position="125"/>
    </location>
</feature>
<evidence type="ECO:0000259" key="14">
    <source>
        <dbReference type="SMART" id="SM00760"/>
    </source>
</evidence>
<evidence type="ECO:0000256" key="2">
    <source>
        <dbReference type="ARBA" id="ARBA00022490"/>
    </source>
</evidence>
<dbReference type="Gene3D" id="1.10.8.60">
    <property type="match status" value="1"/>
</dbReference>
<feature type="compositionally biased region" description="Low complexity" evidence="12">
    <location>
        <begin position="105"/>
        <end position="114"/>
    </location>
</feature>
<feature type="binding site" evidence="8">
    <location>
        <position position="226"/>
    </location>
    <ligand>
        <name>ATP</name>
        <dbReference type="ChEBI" id="CHEBI:30616"/>
    </ligand>
</feature>
<dbReference type="InterPro" id="IPR013159">
    <property type="entry name" value="DnaA_C"/>
</dbReference>
<keyword evidence="7 8" id="KW-0238">DNA-binding</keyword>
<keyword evidence="4 8" id="KW-0547">Nucleotide-binding</keyword>
<dbReference type="RefSeq" id="WP_183305018.1">
    <property type="nucleotide sequence ID" value="NZ_JACIFD010000015.1"/>
</dbReference>
<comment type="domain">
    <text evidence="8">Domain I is involved in oligomerization and binding regulators, domain II is flexibile and of varying length in different bacteria, domain III forms the AAA+ region, while domain IV binds dsDNA.</text>
</comment>
<feature type="binding site" evidence="8">
    <location>
        <position position="224"/>
    </location>
    <ligand>
        <name>ATP</name>
        <dbReference type="ChEBI" id="CHEBI:30616"/>
    </ligand>
</feature>
<dbReference type="GO" id="GO:0005737">
    <property type="term" value="C:cytoplasm"/>
    <property type="evidence" value="ECO:0007669"/>
    <property type="project" value="UniProtKB-SubCell"/>
</dbReference>
<dbReference type="InterPro" id="IPR013317">
    <property type="entry name" value="DnaA_dom"/>
</dbReference>
<feature type="domain" description="Chromosomal replication initiator DnaA C-terminal" evidence="14">
    <location>
        <begin position="425"/>
        <end position="494"/>
    </location>
</feature>
<dbReference type="FunFam" id="3.40.50.300:FF:000668">
    <property type="entry name" value="Chromosomal replication initiator protein DnaA"/>
    <property type="match status" value="1"/>
</dbReference>
<dbReference type="InterPro" id="IPR020591">
    <property type="entry name" value="Chromosome_initiator_DnaA-like"/>
</dbReference>
<dbReference type="GO" id="GO:0005886">
    <property type="term" value="C:plasma membrane"/>
    <property type="evidence" value="ECO:0007669"/>
    <property type="project" value="TreeGrafter"/>
</dbReference>
<dbReference type="HAMAP" id="MF_00377">
    <property type="entry name" value="DnaA_bact"/>
    <property type="match status" value="1"/>
</dbReference>
<accession>A0A840DGE3</accession>
<dbReference type="SMART" id="SM00382">
    <property type="entry name" value="AAA"/>
    <property type="match status" value="1"/>
</dbReference>
<reference evidence="15" key="1">
    <citation type="submission" date="2020-08" db="EMBL/GenBank/DDBJ databases">
        <title>Sequencing the genomes of 1000 actinobacteria strains.</title>
        <authorList>
            <person name="Klenk H.-P."/>
        </authorList>
    </citation>
    <scope>NUCLEOTIDE SEQUENCE [LARGE SCALE GENOMIC DNA]</scope>
    <source>
        <strain evidence="15">DSM 27064</strain>
    </source>
</reference>
<feature type="binding site" evidence="8">
    <location>
        <position position="227"/>
    </location>
    <ligand>
        <name>ATP</name>
        <dbReference type="ChEBI" id="CHEBI:30616"/>
    </ligand>
</feature>
<evidence type="ECO:0000256" key="9">
    <source>
        <dbReference type="NCBIfam" id="TIGR00362"/>
    </source>
</evidence>
<dbReference type="GO" id="GO:0006275">
    <property type="term" value="P:regulation of DNA replication"/>
    <property type="evidence" value="ECO:0007669"/>
    <property type="project" value="UniProtKB-UniRule"/>
</dbReference>
<dbReference type="InterPro" id="IPR018312">
    <property type="entry name" value="Chromosome_initiator_DnaA_CS"/>
</dbReference>
<evidence type="ECO:0000256" key="1">
    <source>
        <dbReference type="ARBA" id="ARBA00006583"/>
    </source>
</evidence>
<dbReference type="Pfam" id="PF08299">
    <property type="entry name" value="Bac_DnaA_C"/>
    <property type="match status" value="1"/>
</dbReference>
<feature type="region of interest" description="Domain III, AAA+ region" evidence="8">
    <location>
        <begin position="180"/>
        <end position="396"/>
    </location>
</feature>
<dbReference type="GO" id="GO:0008289">
    <property type="term" value="F:lipid binding"/>
    <property type="evidence" value="ECO:0007669"/>
    <property type="project" value="UniProtKB-KW"/>
</dbReference>
<organism evidence="15 16">
    <name type="scientific">Canibacter oris</name>
    <dbReference type="NCBI Taxonomy" id="1365628"/>
    <lineage>
        <taxon>Bacteria</taxon>
        <taxon>Bacillati</taxon>
        <taxon>Actinomycetota</taxon>
        <taxon>Actinomycetes</taxon>
        <taxon>Micrococcales</taxon>
        <taxon>Microbacteriaceae</taxon>
        <taxon>Canibacter</taxon>
    </lineage>
</organism>
<dbReference type="Pfam" id="PF00308">
    <property type="entry name" value="Bac_DnaA"/>
    <property type="match status" value="1"/>
</dbReference>
<dbReference type="NCBIfam" id="TIGR00362">
    <property type="entry name" value="DnaA"/>
    <property type="match status" value="1"/>
</dbReference>
<dbReference type="InterPro" id="IPR010921">
    <property type="entry name" value="Trp_repressor/repl_initiator"/>
</dbReference>
<comment type="caution">
    <text evidence="15">The sequence shown here is derived from an EMBL/GenBank/DDBJ whole genome shotgun (WGS) entry which is preliminary data.</text>
</comment>
<evidence type="ECO:0000256" key="6">
    <source>
        <dbReference type="ARBA" id="ARBA00023121"/>
    </source>
</evidence>
<dbReference type="SUPFAM" id="SSF48295">
    <property type="entry name" value="TrpR-like"/>
    <property type="match status" value="1"/>
</dbReference>
<evidence type="ECO:0000259" key="13">
    <source>
        <dbReference type="SMART" id="SM00382"/>
    </source>
</evidence>
<keyword evidence="6 8" id="KW-0446">Lipid-binding</keyword>
<keyword evidence="5 8" id="KW-0067">ATP-binding</keyword>
<evidence type="ECO:0000256" key="4">
    <source>
        <dbReference type="ARBA" id="ARBA00022741"/>
    </source>
</evidence>
<feature type="compositionally biased region" description="Polar residues" evidence="12">
    <location>
        <begin position="120"/>
        <end position="130"/>
    </location>
</feature>
<dbReference type="FunFam" id="1.10.1750.10:FF:000002">
    <property type="entry name" value="Chromosomal replication initiator protein DnaA"/>
    <property type="match status" value="1"/>
</dbReference>
<dbReference type="AlphaFoldDB" id="A0A840DGE3"/>
<feature type="binding site" evidence="8">
    <location>
        <position position="228"/>
    </location>
    <ligand>
        <name>ATP</name>
        <dbReference type="ChEBI" id="CHEBI:30616"/>
    </ligand>
</feature>
<dbReference type="InterPro" id="IPR003593">
    <property type="entry name" value="AAA+_ATPase"/>
</dbReference>
<dbReference type="CDD" id="cd06571">
    <property type="entry name" value="Bac_DnaA_C"/>
    <property type="match status" value="1"/>
</dbReference>
<proteinExistence type="inferred from homology"/>
<sequence>MAETIEKYLPIWEEVTRLVTANPEVAPTIAGQLRLATVQGGGEGLLYLAVAQEFTQKLLETNLRSHILQALRQLPAAADIHDFIVLVDNLTPAVTSGSGYNSVTVPTTETKTNTRANPGFESQSTKSRTTYDGGFTAAQNPAQQQDSAQNAPVAGSESNLSAAEHPVVGAGIATINPATMLNPKLTFDNFVIGQTNRMAQAASIAVAEAPGVAYRPLFIYGDSGLGKTHLLHAIGNAALELHPGIRVRYVSSEEFTNSFINAIKNNKGAEFHESWRQVDILLIDDIQFLSRAKETLEAFFHTFNTLQNQNKQIVITSDVAPKQLADVENRLISRFEQGLLTDIQAPERDTRIAILKMKAEREHLVLGNDVLEFIADNFTANIRSLEGALTKVIAYASLTQQEINYDLVYTLLQSQLPSEADIEIQPQKIISITAEFFNVTVDEIYGPKRTQQLTKPRHIAMYLCHELTSLSLPKIGDLFNGRDHTTVMHACKKIASAISSDRNIYNEVEELTEKIRNENRK</sequence>
<keyword evidence="3 8" id="KW-0235">DNA replication</keyword>
<dbReference type="PROSITE" id="PS01008">
    <property type="entry name" value="DNAA"/>
    <property type="match status" value="1"/>
</dbReference>
<comment type="subcellular location">
    <subcellularLocation>
        <location evidence="8">Cytoplasm</location>
    </subcellularLocation>
</comment>
<feature type="region of interest" description="Domain IV, binds dsDNA" evidence="8">
    <location>
        <begin position="397"/>
        <end position="521"/>
    </location>
</feature>
<comment type="subunit">
    <text evidence="8">Oligomerizes as a right-handed, spiral filament on DNA at oriC.</text>
</comment>
<keyword evidence="16" id="KW-1185">Reference proteome</keyword>
<evidence type="ECO:0000256" key="5">
    <source>
        <dbReference type="ARBA" id="ARBA00022840"/>
    </source>
</evidence>
<comment type="caution">
    <text evidence="8">Lacks conserved residue(s) required for the propagation of feature annotation.</text>
</comment>
<evidence type="ECO:0000256" key="3">
    <source>
        <dbReference type="ARBA" id="ARBA00022705"/>
    </source>
</evidence>
<feature type="region of interest" description="Disordered" evidence="12">
    <location>
        <begin position="105"/>
        <end position="160"/>
    </location>
</feature>
<comment type="similarity">
    <text evidence="1 8 11">Belongs to the DnaA family.</text>
</comment>
<dbReference type="GO" id="GO:0005524">
    <property type="term" value="F:ATP binding"/>
    <property type="evidence" value="ECO:0007669"/>
    <property type="project" value="UniProtKB-UniRule"/>
</dbReference>
<dbReference type="SUPFAM" id="SSF52540">
    <property type="entry name" value="P-loop containing nucleoside triphosphate hydrolases"/>
    <property type="match status" value="1"/>
</dbReference>
<dbReference type="InterPro" id="IPR001957">
    <property type="entry name" value="Chromosome_initiator_DnaA"/>
</dbReference>
<feature type="domain" description="AAA+ ATPase" evidence="13">
    <location>
        <begin position="213"/>
        <end position="358"/>
    </location>
</feature>
<dbReference type="Gene3D" id="1.10.1750.10">
    <property type="match status" value="1"/>
</dbReference>
<feature type="compositionally biased region" description="Polar residues" evidence="12">
    <location>
        <begin position="137"/>
        <end position="160"/>
    </location>
</feature>
<dbReference type="EMBL" id="JACIFD010000015">
    <property type="protein sequence ID" value="MBB4072114.1"/>
    <property type="molecule type" value="Genomic_DNA"/>
</dbReference>
<dbReference type="PANTHER" id="PTHR30050">
    <property type="entry name" value="CHROMOSOMAL REPLICATION INITIATOR PROTEIN DNAA"/>
    <property type="match status" value="1"/>
</dbReference>